<evidence type="ECO:0000313" key="3">
    <source>
        <dbReference type="Proteomes" id="UP001519343"/>
    </source>
</evidence>
<dbReference type="EMBL" id="JAGGKT010000002">
    <property type="protein sequence ID" value="MBP1931199.1"/>
    <property type="molecule type" value="Genomic_DNA"/>
</dbReference>
<reference evidence="2 3" key="1">
    <citation type="submission" date="2021-03" db="EMBL/GenBank/DDBJ databases">
        <title>Genomic Encyclopedia of Type Strains, Phase IV (KMG-IV): sequencing the most valuable type-strain genomes for metagenomic binning, comparative biology and taxonomic classification.</title>
        <authorList>
            <person name="Goeker M."/>
        </authorList>
    </citation>
    <scope>NUCLEOTIDE SEQUENCE [LARGE SCALE GENOMIC DNA]</scope>
    <source>
        <strain evidence="2 3">DSM 24738</strain>
    </source>
</reference>
<evidence type="ECO:0000313" key="2">
    <source>
        <dbReference type="EMBL" id="MBP1931199.1"/>
    </source>
</evidence>
<feature type="coiled-coil region" evidence="1">
    <location>
        <begin position="21"/>
        <end position="48"/>
    </location>
</feature>
<protein>
    <recommendedName>
        <fullName evidence="4">Hydrolase</fullName>
    </recommendedName>
</protein>
<keyword evidence="3" id="KW-1185">Reference proteome</keyword>
<proteinExistence type="predicted"/>
<evidence type="ECO:0008006" key="4">
    <source>
        <dbReference type="Google" id="ProtNLM"/>
    </source>
</evidence>
<dbReference type="RefSeq" id="WP_209809281.1">
    <property type="nucleotide sequence ID" value="NZ_JAGGKT010000002.1"/>
</dbReference>
<organism evidence="2 3">
    <name type="scientific">Ammoniphilus resinae</name>
    <dbReference type="NCBI Taxonomy" id="861532"/>
    <lineage>
        <taxon>Bacteria</taxon>
        <taxon>Bacillati</taxon>
        <taxon>Bacillota</taxon>
        <taxon>Bacilli</taxon>
        <taxon>Bacillales</taxon>
        <taxon>Paenibacillaceae</taxon>
        <taxon>Aneurinibacillus group</taxon>
        <taxon>Ammoniphilus</taxon>
    </lineage>
</organism>
<gene>
    <name evidence="2" type="ORF">J2Z37_001196</name>
</gene>
<comment type="caution">
    <text evidence="2">The sequence shown here is derived from an EMBL/GenBank/DDBJ whole genome shotgun (WGS) entry which is preliminary data.</text>
</comment>
<evidence type="ECO:0000256" key="1">
    <source>
        <dbReference type="SAM" id="Coils"/>
    </source>
</evidence>
<name>A0ABS4GLS9_9BACL</name>
<sequence length="112" mass="13088">MDKQKYYISVQSKEIFSDPTIDEWEYEIEATENEVTILQELFNKMQEKDGDTFVPLITPYVPYHDDKPNDDYSDALIQTYRFIHRVGTPEAKEHIESMGMLGNQAMPDNTFG</sequence>
<dbReference type="Proteomes" id="UP001519343">
    <property type="component" value="Unassembled WGS sequence"/>
</dbReference>
<accession>A0ABS4GLS9</accession>
<keyword evidence="1" id="KW-0175">Coiled coil</keyword>